<protein>
    <submittedName>
        <fullName evidence="2">Uncharacterized protein</fullName>
    </submittedName>
</protein>
<name>A0A2P8DED3_9ACTN</name>
<accession>A0A2P8DED3</accession>
<feature type="compositionally biased region" description="Low complexity" evidence="1">
    <location>
        <begin position="1"/>
        <end position="10"/>
    </location>
</feature>
<feature type="compositionally biased region" description="Low complexity" evidence="1">
    <location>
        <begin position="25"/>
        <end position="36"/>
    </location>
</feature>
<dbReference type="Proteomes" id="UP000240542">
    <property type="component" value="Unassembled WGS sequence"/>
</dbReference>
<dbReference type="EMBL" id="PYGA01000015">
    <property type="protein sequence ID" value="PSK95527.1"/>
    <property type="molecule type" value="Genomic_DNA"/>
</dbReference>
<feature type="compositionally biased region" description="Acidic residues" evidence="1">
    <location>
        <begin position="39"/>
        <end position="69"/>
    </location>
</feature>
<organism evidence="2 3">
    <name type="scientific">Murinocardiopsis flavida</name>
    <dbReference type="NCBI Taxonomy" id="645275"/>
    <lineage>
        <taxon>Bacteria</taxon>
        <taxon>Bacillati</taxon>
        <taxon>Actinomycetota</taxon>
        <taxon>Actinomycetes</taxon>
        <taxon>Streptosporangiales</taxon>
        <taxon>Nocardiopsidaceae</taxon>
        <taxon>Murinocardiopsis</taxon>
    </lineage>
</organism>
<evidence type="ECO:0000313" key="3">
    <source>
        <dbReference type="Proteomes" id="UP000240542"/>
    </source>
</evidence>
<keyword evidence="3" id="KW-1185">Reference proteome</keyword>
<evidence type="ECO:0000256" key="1">
    <source>
        <dbReference type="SAM" id="MobiDB-lite"/>
    </source>
</evidence>
<feature type="compositionally biased region" description="Acidic residues" evidence="1">
    <location>
        <begin position="11"/>
        <end position="24"/>
    </location>
</feature>
<proteinExistence type="predicted"/>
<feature type="compositionally biased region" description="Low complexity" evidence="1">
    <location>
        <begin position="89"/>
        <end position="105"/>
    </location>
</feature>
<sequence length="150" mass="15575">MPLAAALGPEDAPEDPPEAPEDPPDGLGLEAPLDAPEAPPEEAESPPDEPEAPPEEPDVPADGSEDSPDEPAGSPDASEDPLDGPWGASSVLSSSVPCWSVSTDSTAAESRCAFSDLATLPPDFRCRRLYGPGGLRDRCGLHRTMVVHDQ</sequence>
<reference evidence="2 3" key="1">
    <citation type="submission" date="2018-03" db="EMBL/GenBank/DDBJ databases">
        <title>Genomic Encyclopedia of Archaeal and Bacterial Type Strains, Phase II (KMG-II): from individual species to whole genera.</title>
        <authorList>
            <person name="Goeker M."/>
        </authorList>
    </citation>
    <scope>NUCLEOTIDE SEQUENCE [LARGE SCALE GENOMIC DNA]</scope>
    <source>
        <strain evidence="2 3">DSM 45312</strain>
    </source>
</reference>
<evidence type="ECO:0000313" key="2">
    <source>
        <dbReference type="EMBL" id="PSK95527.1"/>
    </source>
</evidence>
<comment type="caution">
    <text evidence="2">The sequence shown here is derived from an EMBL/GenBank/DDBJ whole genome shotgun (WGS) entry which is preliminary data.</text>
</comment>
<dbReference type="AlphaFoldDB" id="A0A2P8DED3"/>
<gene>
    <name evidence="2" type="ORF">CLV63_115190</name>
</gene>
<feature type="region of interest" description="Disordered" evidence="1">
    <location>
        <begin position="1"/>
        <end position="108"/>
    </location>
</feature>